<dbReference type="Pfam" id="PF08239">
    <property type="entry name" value="SH3_3"/>
    <property type="match status" value="1"/>
</dbReference>
<sequence>MKSLKRGFLLGLVMMLILPVLSTLPVQASGEPVLRVSLRNYLGNVKEITLYPEVDYSTNLGDTKLLAKQSYKLIIKNGTIVVLNGTEELGKTTSLEVKPLEGNGPISINNRPYLGTFEFSIDKSGYLRPTNTIGLEDYLKGVVPAEMPASWNMEALKAQSVTARTYAMGYPNRVIDDTQGYQVYGGYAWHERSTEAVQATQGQVITYSGKSIGSAALFSSSNGGETESNVNAWGTAPLPYLGIKEDPYDSKTPWSFAVKKQQIDVTKLDLTNADKWWNTTKEAEQTAVINNMKLWLKANGFAGKDIKIAAVPSISLHAPGSGGRVTKGSITIEFLVKDQGKATLNRLEIKDSDASKVRSIVGTTLMKSYLVNKVDTAGDTIQATGAGFGHGIGLSQYGAKKAGESGKTYQDIIGFYFDKTSVKALYNVAPVKVDVKPAPAPVAPAPTPVEPEPTPADLAPVKVTPVVDSVQAPEKIKDTQAPKIGTVKTSFDSKTNKVKLNFTTNEASKVTVYVKDSKGTILSYLLRDAQKTVGAQTVTWDASKLNNGGYSFGVIAIDSSNNRGSALVPYTLNKPKTVAVSKPVAKDTKAPTIKTVKSSFDSKKNQVKLSFTTNEKAKVTVLVKDAKGKVVGTLLKDAQKAPGSQSMVWNVSKVNNGKYSFVVTAIDSSNNKGTATSAYTLNKPKPAPKKMTGKVKATTLNIRSTASTKGKIVGTVKKNQTVTVLQKTGSWYKIQYGKKTGYVSSQYLTNVK</sequence>
<dbReference type="InterPro" id="IPR013693">
    <property type="entry name" value="SpoIID/LytB_N"/>
</dbReference>
<dbReference type="SMART" id="SM00287">
    <property type="entry name" value="SH3b"/>
    <property type="match status" value="1"/>
</dbReference>
<dbReference type="PANTHER" id="PTHR30032:SF4">
    <property type="entry name" value="AMIDASE ENHANCER"/>
    <property type="match status" value="1"/>
</dbReference>
<dbReference type="Pfam" id="PF08486">
    <property type="entry name" value="SpoIID"/>
    <property type="match status" value="1"/>
</dbReference>
<dbReference type="RefSeq" id="WP_221873333.1">
    <property type="nucleotide sequence ID" value="NZ_JACWFH010000009.1"/>
</dbReference>
<dbReference type="Gene3D" id="2.60.40.4070">
    <property type="match status" value="1"/>
</dbReference>
<dbReference type="NCBIfam" id="TIGR02669">
    <property type="entry name" value="SpoIID_LytB"/>
    <property type="match status" value="1"/>
</dbReference>
<dbReference type="InterPro" id="IPR025965">
    <property type="entry name" value="FlgD/Vpr_Ig-like"/>
</dbReference>
<gene>
    <name evidence="2" type="ORF">H0185_09900</name>
</gene>
<reference evidence="2 3" key="1">
    <citation type="submission" date="2020-07" db="EMBL/GenBank/DDBJ databases">
        <title>Fungal Genomes of the International Space Station.</title>
        <authorList>
            <person name="Seuylemezian A."/>
            <person name="Singh N.K."/>
            <person name="Wood J."/>
            <person name="Venkateswaran K."/>
        </authorList>
    </citation>
    <scope>NUCLEOTIDE SEQUENCE [LARGE SCALE GENOMIC DNA]</scope>
    <source>
        <strain evidence="2 3">PL-B2</strain>
    </source>
</reference>
<protein>
    <submittedName>
        <fullName evidence="2">SpoIID/LytB domain-containing protein</fullName>
    </submittedName>
</protein>
<dbReference type="InterPro" id="IPR051922">
    <property type="entry name" value="Bact_Sporulation_Assoc"/>
</dbReference>
<dbReference type="InterPro" id="IPR013486">
    <property type="entry name" value="SpoIID/LytB"/>
</dbReference>
<keyword evidence="3" id="KW-1185">Reference proteome</keyword>
<dbReference type="PROSITE" id="PS51781">
    <property type="entry name" value="SH3B"/>
    <property type="match status" value="1"/>
</dbReference>
<comment type="caution">
    <text evidence="2">The sequence shown here is derived from an EMBL/GenBank/DDBJ whole genome shotgun (WGS) entry which is preliminary data.</text>
</comment>
<dbReference type="Gene3D" id="2.30.30.40">
    <property type="entry name" value="SH3 Domains"/>
    <property type="match status" value="1"/>
</dbReference>
<dbReference type="InterPro" id="IPR003646">
    <property type="entry name" value="SH3-like_bac-type"/>
</dbReference>
<dbReference type="EMBL" id="JACWFH010000009">
    <property type="protein sequence ID" value="MBY0097123.1"/>
    <property type="molecule type" value="Genomic_DNA"/>
</dbReference>
<evidence type="ECO:0000313" key="2">
    <source>
        <dbReference type="EMBL" id="MBY0097123.1"/>
    </source>
</evidence>
<dbReference type="Proteomes" id="UP000769780">
    <property type="component" value="Unassembled WGS sequence"/>
</dbReference>
<proteinExistence type="predicted"/>
<organism evidence="2 3">
    <name type="scientific">Mesobacillus maritimus</name>
    <dbReference type="NCBI Taxonomy" id="1643336"/>
    <lineage>
        <taxon>Bacteria</taxon>
        <taxon>Bacillati</taxon>
        <taxon>Bacillota</taxon>
        <taxon>Bacilli</taxon>
        <taxon>Bacillales</taxon>
        <taxon>Bacillaceae</taxon>
        <taxon>Mesobacillus</taxon>
    </lineage>
</organism>
<dbReference type="PANTHER" id="PTHR30032">
    <property type="entry name" value="N-ACETYLMURAMOYL-L-ALANINE AMIDASE-RELATED"/>
    <property type="match status" value="1"/>
</dbReference>
<evidence type="ECO:0000259" key="1">
    <source>
        <dbReference type="PROSITE" id="PS51781"/>
    </source>
</evidence>
<name>A0ABS7K4C7_9BACI</name>
<evidence type="ECO:0000313" key="3">
    <source>
        <dbReference type="Proteomes" id="UP000769780"/>
    </source>
</evidence>
<dbReference type="Pfam" id="PF13860">
    <property type="entry name" value="FlgD_ig"/>
    <property type="match status" value="1"/>
</dbReference>
<accession>A0ABS7K4C7</accession>
<feature type="domain" description="SH3b" evidence="1">
    <location>
        <begin position="690"/>
        <end position="752"/>
    </location>
</feature>